<dbReference type="KEGG" id="ang:An04g08200"/>
<gene>
    <name evidence="1" type="ORF">An04g08200</name>
</gene>
<evidence type="ECO:0000313" key="1">
    <source>
        <dbReference type="RefSeq" id="XP_059603682.1"/>
    </source>
</evidence>
<name>A0AAJ8E1M6_ASPNG</name>
<dbReference type="GeneID" id="84591017"/>
<accession>A0AAJ8E1M6</accession>
<protein>
    <submittedName>
        <fullName evidence="1">Uncharacterized protein</fullName>
    </submittedName>
</protein>
<dbReference type="RefSeq" id="XP_059603682.1">
    <property type="nucleotide sequence ID" value="XM_059747695.1"/>
</dbReference>
<dbReference type="AlphaFoldDB" id="A0AAJ8E1M6"/>
<organism evidence="1">
    <name type="scientific">Aspergillus niger</name>
    <dbReference type="NCBI Taxonomy" id="5061"/>
    <lineage>
        <taxon>Eukaryota</taxon>
        <taxon>Fungi</taxon>
        <taxon>Dikarya</taxon>
        <taxon>Ascomycota</taxon>
        <taxon>Pezizomycotina</taxon>
        <taxon>Eurotiomycetes</taxon>
        <taxon>Eurotiomycetidae</taxon>
        <taxon>Eurotiales</taxon>
        <taxon>Aspergillaceae</taxon>
        <taxon>Aspergillus</taxon>
        <taxon>Aspergillus subgen. Circumdati</taxon>
    </lineage>
</organism>
<reference evidence="1" key="1">
    <citation type="submission" date="2025-02" db="EMBL/GenBank/DDBJ databases">
        <authorList>
            <consortium name="NCBI Genome Project"/>
        </authorList>
    </citation>
    <scope>NUCLEOTIDE SEQUENCE</scope>
</reference>
<proteinExistence type="predicted"/>
<dbReference type="VEuPathDB" id="FungiDB:An04g08200"/>
<reference evidence="1" key="2">
    <citation type="submission" date="2025-08" db="UniProtKB">
        <authorList>
            <consortium name="RefSeq"/>
        </authorList>
    </citation>
    <scope>IDENTIFICATION</scope>
</reference>
<sequence>MAMCPCLSRVSFNFLPPARIDRTGLHGSSSCRLAVGWVTFTFGIVRLDPPGESEGGAMDHNGRKLVYKAVIALCWEGAGREELPGDSGTTVSLSTAGIKLVPVWLTTTPYAFRDQRSDLTSLAGPSTVVTPGFFPFMGQNWQDLNSSRIIKIDVDITSQFYNQM</sequence>